<dbReference type="Pfam" id="PF11917">
    <property type="entry name" value="DUF3435"/>
    <property type="match status" value="1"/>
</dbReference>
<proteinExistence type="predicted"/>
<dbReference type="EMBL" id="MTQA01000733">
    <property type="protein sequence ID" value="PNP52689.1"/>
    <property type="molecule type" value="Genomic_DNA"/>
</dbReference>
<evidence type="ECO:0000313" key="3">
    <source>
        <dbReference type="Proteomes" id="UP000236664"/>
    </source>
</evidence>
<dbReference type="AlphaFoldDB" id="A0A2K0U4I5"/>
<protein>
    <recommendedName>
        <fullName evidence="4">FluG domain-containing protein</fullName>
    </recommendedName>
</protein>
<dbReference type="PANTHER" id="PTHR37535:SF4">
    <property type="entry name" value="FLUG DOMAIN-CONTAINING PROTEIN"/>
    <property type="match status" value="1"/>
</dbReference>
<feature type="region of interest" description="Disordered" evidence="1">
    <location>
        <begin position="426"/>
        <end position="446"/>
    </location>
</feature>
<comment type="caution">
    <text evidence="2">The sequence shown here is derived from an EMBL/GenBank/DDBJ whole genome shotgun (WGS) entry which is preliminary data.</text>
</comment>
<feature type="region of interest" description="Disordered" evidence="1">
    <location>
        <begin position="767"/>
        <end position="789"/>
    </location>
</feature>
<evidence type="ECO:0008006" key="4">
    <source>
        <dbReference type="Google" id="ProtNLM"/>
    </source>
</evidence>
<feature type="compositionally biased region" description="Basic residues" evidence="1">
    <location>
        <begin position="770"/>
        <end position="782"/>
    </location>
</feature>
<reference evidence="2 3" key="1">
    <citation type="submission" date="2017-06" db="EMBL/GenBank/DDBJ databases">
        <title>Genome of Fusarium nygamai isolate CS10214.</title>
        <authorList>
            <person name="Gardiner D.M."/>
            <person name="Obanor F."/>
            <person name="Kazan K."/>
        </authorList>
    </citation>
    <scope>NUCLEOTIDE SEQUENCE [LARGE SCALE GENOMIC DNA]</scope>
    <source>
        <strain evidence="2 3">CS10214</strain>
    </source>
</reference>
<organism evidence="2 3">
    <name type="scientific">Gibberella nygamai</name>
    <name type="common">Bean root rot disease fungus</name>
    <name type="synonym">Fusarium nygamai</name>
    <dbReference type="NCBI Taxonomy" id="42673"/>
    <lineage>
        <taxon>Eukaryota</taxon>
        <taxon>Fungi</taxon>
        <taxon>Dikarya</taxon>
        <taxon>Ascomycota</taxon>
        <taxon>Pezizomycotina</taxon>
        <taxon>Sordariomycetes</taxon>
        <taxon>Hypocreomycetidae</taxon>
        <taxon>Hypocreales</taxon>
        <taxon>Nectriaceae</taxon>
        <taxon>Fusarium</taxon>
        <taxon>Fusarium fujikuroi species complex</taxon>
    </lineage>
</organism>
<accession>A0A2K0U4I5</accession>
<evidence type="ECO:0000313" key="2">
    <source>
        <dbReference type="EMBL" id="PNP52689.1"/>
    </source>
</evidence>
<dbReference type="STRING" id="42673.A0A2K0U4I5"/>
<dbReference type="OrthoDB" id="4485682at2759"/>
<dbReference type="Proteomes" id="UP000236664">
    <property type="component" value="Unassembled WGS sequence"/>
</dbReference>
<dbReference type="PANTHER" id="PTHR37535">
    <property type="entry name" value="FLUG DOMAIN PROTEIN"/>
    <property type="match status" value="1"/>
</dbReference>
<feature type="region of interest" description="Disordered" evidence="1">
    <location>
        <begin position="240"/>
        <end position="259"/>
    </location>
</feature>
<name>A0A2K0U4I5_GIBNY</name>
<keyword evidence="3" id="KW-1185">Reference proteome</keyword>
<gene>
    <name evidence="2" type="ORF">FNYG_15822</name>
</gene>
<evidence type="ECO:0000256" key="1">
    <source>
        <dbReference type="SAM" id="MobiDB-lite"/>
    </source>
</evidence>
<sequence length="789" mass="91479">MSTNTTTAPRSAAAGSLHKNNAAFLQSFAVQEAERRAAKQKPTLSIEEHAAHRAQLTDVLFIKPKYSSETEINVSGIFRKWFRYCTDLKVGDWKATIQNLKRETTQDFVLYMCERYNIKSWGSLEEYIRQFQQLYTTINGRYMDRNHSKEVYKYYRRVCVPRFGHRPPNIDGKPVLNVDNLRVILTFNIAFDTSIFPGERHRISLAGCYQLLCYTGARPAELVDGERKKPKDNSLEELFGHKTSHSSSSENGADHELSSDEKANLVEGLLTQETMGRGRPKALCYEDILMMIVRHPVTGRCIPAMAIKFIHHKGADNKPRPTIFFFTPTRKLLFCAVSTILALALHDDAFDAPSLTTASAIFGSRPPSYMVCTPLRWKASKLKIPVFRRYRGASLSEDEAMLSSKLREDIGNQSLNSGHERRWTPRFARRGASNAANGDAPDSVRDQMMRHDPQFATFHHAYLNEIANYDLQNAFLEEEKQSQLFRLFAHVSLTRDPRATADMVPKEVWANLPPDPEIVKLEEKRAELKQGNYRIDGHPDEEQIRQLTDEIGKRRGKRDKQVVKQYREHYFYNRPTWDIERQARGEEEEEYTEPVINVSIPERARLAHIFCHQPDDLSEDQIFQLKIEAVSFMVALCSKRVTVKRDRIQQRAKAHLSIKTEPLEIEHETLPSPDRFPLLLHAAQCPDCIGDERLSCEERTFTYCRPTVMNDHFDDQHLTKREQAERSGEKIRCEHPKCRDLKFQHINHFRNHVQKVHGVTLRSLEQVQQRRQRKEKRRRMVRKQGLLVQ</sequence>
<dbReference type="InterPro" id="IPR021842">
    <property type="entry name" value="DUF3435"/>
</dbReference>